<protein>
    <submittedName>
        <fullName evidence="1">Uncharacterized protein</fullName>
    </submittedName>
</protein>
<accession>A0A9R1XPN7</accession>
<name>A0A9R1XPN7_LACSA</name>
<proteinExistence type="predicted"/>
<sequence>MSGFVKYIFQAAVSGLQNQPIINVVLNVSISNITDDGCDKSTYTELKSLKVLNLGFNDMSDAVLSHLKGLINLESLNLDSCRIGDKGLVHLAGLVNLQSLNLSFTLITDGGLRHLAVKRIFALISQHL</sequence>
<dbReference type="SUPFAM" id="SSF52047">
    <property type="entry name" value="RNI-like"/>
    <property type="match status" value="1"/>
</dbReference>
<organism evidence="1 2">
    <name type="scientific">Lactuca sativa</name>
    <name type="common">Garden lettuce</name>
    <dbReference type="NCBI Taxonomy" id="4236"/>
    <lineage>
        <taxon>Eukaryota</taxon>
        <taxon>Viridiplantae</taxon>
        <taxon>Streptophyta</taxon>
        <taxon>Embryophyta</taxon>
        <taxon>Tracheophyta</taxon>
        <taxon>Spermatophyta</taxon>
        <taxon>Magnoliopsida</taxon>
        <taxon>eudicotyledons</taxon>
        <taxon>Gunneridae</taxon>
        <taxon>Pentapetalae</taxon>
        <taxon>asterids</taxon>
        <taxon>campanulids</taxon>
        <taxon>Asterales</taxon>
        <taxon>Asteraceae</taxon>
        <taxon>Cichorioideae</taxon>
        <taxon>Cichorieae</taxon>
        <taxon>Lactucinae</taxon>
        <taxon>Lactuca</taxon>
    </lineage>
</organism>
<dbReference type="Gene3D" id="3.80.10.10">
    <property type="entry name" value="Ribonuclease Inhibitor"/>
    <property type="match status" value="1"/>
</dbReference>
<dbReference type="InterPro" id="IPR032675">
    <property type="entry name" value="LRR_dom_sf"/>
</dbReference>
<evidence type="ECO:0000313" key="2">
    <source>
        <dbReference type="Proteomes" id="UP000235145"/>
    </source>
</evidence>
<gene>
    <name evidence="1" type="ORF">LSAT_V11C200060560</name>
</gene>
<dbReference type="PANTHER" id="PTHR13318">
    <property type="entry name" value="PARTNER OF PAIRED, ISOFORM B-RELATED"/>
    <property type="match status" value="1"/>
</dbReference>
<dbReference type="Proteomes" id="UP000235145">
    <property type="component" value="Unassembled WGS sequence"/>
</dbReference>
<comment type="caution">
    <text evidence="1">The sequence shown here is derived from an EMBL/GenBank/DDBJ whole genome shotgun (WGS) entry which is preliminary data.</text>
</comment>
<dbReference type="Pfam" id="PF13516">
    <property type="entry name" value="LRR_6"/>
    <property type="match status" value="3"/>
</dbReference>
<keyword evidence="2" id="KW-1185">Reference proteome</keyword>
<reference evidence="1 2" key="1">
    <citation type="journal article" date="2017" name="Nat. Commun.">
        <title>Genome assembly with in vitro proximity ligation data and whole-genome triplication in lettuce.</title>
        <authorList>
            <person name="Reyes-Chin-Wo S."/>
            <person name="Wang Z."/>
            <person name="Yang X."/>
            <person name="Kozik A."/>
            <person name="Arikit S."/>
            <person name="Song C."/>
            <person name="Xia L."/>
            <person name="Froenicke L."/>
            <person name="Lavelle D.O."/>
            <person name="Truco M.J."/>
            <person name="Xia R."/>
            <person name="Zhu S."/>
            <person name="Xu C."/>
            <person name="Xu H."/>
            <person name="Xu X."/>
            <person name="Cox K."/>
            <person name="Korf I."/>
            <person name="Meyers B.C."/>
            <person name="Michelmore R.W."/>
        </authorList>
    </citation>
    <scope>NUCLEOTIDE SEQUENCE [LARGE SCALE GENOMIC DNA]</scope>
    <source>
        <strain evidence="2">cv. Salinas</strain>
        <tissue evidence="1">Seedlings</tissue>
    </source>
</reference>
<evidence type="ECO:0000313" key="1">
    <source>
        <dbReference type="EMBL" id="KAJ0222730.1"/>
    </source>
</evidence>
<dbReference type="PANTHER" id="PTHR13318:SF162">
    <property type="entry name" value="LEUCINE-RICH REPEAT FAMILY PROTEIN"/>
    <property type="match status" value="1"/>
</dbReference>
<dbReference type="EMBL" id="NBSK02000002">
    <property type="protein sequence ID" value="KAJ0222730.1"/>
    <property type="molecule type" value="Genomic_DNA"/>
</dbReference>
<dbReference type="InterPro" id="IPR001611">
    <property type="entry name" value="Leu-rich_rpt"/>
</dbReference>
<dbReference type="AlphaFoldDB" id="A0A9R1XPN7"/>